<name>A0A9Q4DJZ9_ACTPL</name>
<dbReference type="AlphaFoldDB" id="A0A9Q4DJZ9"/>
<feature type="non-terminal residue" evidence="1">
    <location>
        <position position="76"/>
    </location>
</feature>
<feature type="non-terminal residue" evidence="1">
    <location>
        <position position="1"/>
    </location>
</feature>
<dbReference type="EMBL" id="JAPQFC010000938">
    <property type="protein sequence ID" value="MCY6524968.1"/>
    <property type="molecule type" value="Genomic_DNA"/>
</dbReference>
<dbReference type="Proteomes" id="UP001077788">
    <property type="component" value="Unassembled WGS sequence"/>
</dbReference>
<evidence type="ECO:0000313" key="1">
    <source>
        <dbReference type="EMBL" id="MCY6524968.1"/>
    </source>
</evidence>
<accession>A0A9Q4DJZ9</accession>
<proteinExistence type="predicted"/>
<reference evidence="1" key="2">
    <citation type="submission" date="2022-12" db="EMBL/GenBank/DDBJ databases">
        <authorList>
            <person name="Kardos G."/>
            <person name="Sarkozi R."/>
            <person name="Laczko L."/>
            <person name="Marton S."/>
            <person name="Makrai L."/>
            <person name="Banyai K."/>
            <person name="Fodor L."/>
        </authorList>
    </citation>
    <scope>NUCLEOTIDE SEQUENCE</scope>
    <source>
        <strain evidence="1">84/14</strain>
    </source>
</reference>
<organism evidence="1 2">
    <name type="scientific">Actinobacillus pleuropneumoniae</name>
    <name type="common">Haemophilus pleuropneumoniae</name>
    <dbReference type="NCBI Taxonomy" id="715"/>
    <lineage>
        <taxon>Bacteria</taxon>
        <taxon>Pseudomonadati</taxon>
        <taxon>Pseudomonadota</taxon>
        <taxon>Gammaproteobacteria</taxon>
        <taxon>Pasteurellales</taxon>
        <taxon>Pasteurellaceae</taxon>
        <taxon>Actinobacillus</taxon>
    </lineage>
</organism>
<dbReference type="RefSeq" id="WP_267992231.1">
    <property type="nucleotide sequence ID" value="NZ_JAPQFC010000938.1"/>
</dbReference>
<gene>
    <name evidence="1" type="ORF">OYG11_12240</name>
</gene>
<protein>
    <submittedName>
        <fullName evidence="1">Uncharacterized protein</fullName>
    </submittedName>
</protein>
<reference evidence="1" key="1">
    <citation type="journal article" date="2021" name="Vet Sci">
        <title>O-Serogroups and Pathovirotypes of Escherichia coli Isolated from Post-Weaning Piglets Showing Diarrhoea and/or Oedema in South Korea.</title>
        <authorList>
            <person name="Byun J.W."/>
            <person name="Moon B.Y."/>
            <person name="Do K.H."/>
            <person name="Lee K."/>
            <person name="Lee H.Y."/>
            <person name="Kim W.I."/>
            <person name="So B."/>
            <person name="Lee W.K."/>
        </authorList>
    </citation>
    <scope>NUCLEOTIDE SEQUENCE</scope>
    <source>
        <strain evidence="1">84/14</strain>
    </source>
</reference>
<comment type="caution">
    <text evidence="1">The sequence shown here is derived from an EMBL/GenBank/DDBJ whole genome shotgun (WGS) entry which is preliminary data.</text>
</comment>
<sequence>RMDDGSKSRQVFRKNLHTEQYLHANSPHFPTKQFGVLSTLATCALGIFDENHLEKEKSHLLEVFKNSGYIKTKGLK</sequence>
<evidence type="ECO:0000313" key="2">
    <source>
        <dbReference type="Proteomes" id="UP001077788"/>
    </source>
</evidence>